<reference evidence="9" key="1">
    <citation type="submission" date="2021-11" db="EMBL/GenBank/DDBJ databases">
        <title>BS-T2-15 a new species belonging to the Comamonadaceae family isolated from the soil of a French oak forest.</title>
        <authorList>
            <person name="Mieszkin S."/>
            <person name="Alain K."/>
        </authorList>
    </citation>
    <scope>NUCLEOTIDE SEQUENCE</scope>
    <source>
        <strain evidence="9">BS-T2-15</strain>
    </source>
</reference>
<protein>
    <submittedName>
        <fullName evidence="9">ABC transporter permease</fullName>
    </submittedName>
</protein>
<evidence type="ECO:0000256" key="4">
    <source>
        <dbReference type="ARBA" id="ARBA00022989"/>
    </source>
</evidence>
<evidence type="ECO:0000313" key="10">
    <source>
        <dbReference type="Proteomes" id="UP001139353"/>
    </source>
</evidence>
<dbReference type="InterPro" id="IPR003838">
    <property type="entry name" value="ABC3_permease_C"/>
</dbReference>
<dbReference type="PANTHER" id="PTHR30572">
    <property type="entry name" value="MEMBRANE COMPONENT OF TRANSPORTER-RELATED"/>
    <property type="match status" value="1"/>
</dbReference>
<proteinExistence type="predicted"/>
<dbReference type="Proteomes" id="UP001139353">
    <property type="component" value="Unassembled WGS sequence"/>
</dbReference>
<comment type="subcellular location">
    <subcellularLocation>
        <location evidence="1">Cell membrane</location>
        <topology evidence="1">Multi-pass membrane protein</topology>
    </subcellularLocation>
</comment>
<evidence type="ECO:0000313" key="9">
    <source>
        <dbReference type="EMBL" id="MCK9684103.1"/>
    </source>
</evidence>
<dbReference type="AlphaFoldDB" id="A0A9X1YG79"/>
<evidence type="ECO:0000256" key="5">
    <source>
        <dbReference type="ARBA" id="ARBA00023136"/>
    </source>
</evidence>
<evidence type="ECO:0000259" key="8">
    <source>
        <dbReference type="Pfam" id="PF12704"/>
    </source>
</evidence>
<evidence type="ECO:0000256" key="2">
    <source>
        <dbReference type="ARBA" id="ARBA00022475"/>
    </source>
</evidence>
<accession>A0A9X1YG79</accession>
<comment type="caution">
    <text evidence="9">The sequence shown here is derived from an EMBL/GenBank/DDBJ whole genome shotgun (WGS) entry which is preliminary data.</text>
</comment>
<name>A0A9X1YG79_9BURK</name>
<feature type="domain" description="ABC3 transporter permease C-terminal" evidence="7">
    <location>
        <begin position="315"/>
        <end position="429"/>
    </location>
</feature>
<dbReference type="EMBL" id="JAJLJH010000001">
    <property type="protein sequence ID" value="MCK9684103.1"/>
    <property type="molecule type" value="Genomic_DNA"/>
</dbReference>
<keyword evidence="4 6" id="KW-1133">Transmembrane helix</keyword>
<feature type="transmembrane region" description="Helical" evidence="6">
    <location>
        <begin position="313"/>
        <end position="334"/>
    </location>
</feature>
<evidence type="ECO:0000256" key="3">
    <source>
        <dbReference type="ARBA" id="ARBA00022692"/>
    </source>
</evidence>
<dbReference type="GO" id="GO:0005886">
    <property type="term" value="C:plasma membrane"/>
    <property type="evidence" value="ECO:0007669"/>
    <property type="project" value="UniProtKB-SubCell"/>
</dbReference>
<keyword evidence="2" id="KW-1003">Cell membrane</keyword>
<dbReference type="Pfam" id="PF12704">
    <property type="entry name" value="MacB_PCD"/>
    <property type="match status" value="1"/>
</dbReference>
<feature type="domain" description="MacB-like periplasmic core" evidence="8">
    <location>
        <begin position="20"/>
        <end position="273"/>
    </location>
</feature>
<sequence length="437" mass="47459">MFLYYFDLALRSFRSARGLTALMVLTIAMGIGASMTTLTTFRALSGDPLPGRSDSVLRVQLDAQPRATFVAGKEPDTQLTRFDAEALLREKHATRQAMMTGGGVNVEPAADAPGALKPFEADVRVTTADFFPMFQVPFLYGQGWSAADDAANAPLVVLGKEFNDKLFGGSNSVGRTVRADGQDYRVVGVLADWQPVPYFFDLNVGRYRKTEGLFVPFGTAMERKLGTNGSMSCWGDNATPHPHEVNAPCSWIQYWVELDTPADRARYADYLAQYSARQHAAGRFQRDPNPRLRNVMDWLSSQQVVPSDVRLQLWLAFGFLAVCLVNTVGLLLAKCLRRSPEIGVRRALGAPRRQIFAQFLVEAGTIGLAGGVLGLAFAAIGVWFVRHGTTRGAQFVTLDAGTLAITFALAIGASVLAGLLPAWKACEVSPASQLKSS</sequence>
<organism evidence="9 10">
    <name type="scientific">Scleromatobacter humisilvae</name>
    <dbReference type="NCBI Taxonomy" id="2897159"/>
    <lineage>
        <taxon>Bacteria</taxon>
        <taxon>Pseudomonadati</taxon>
        <taxon>Pseudomonadota</taxon>
        <taxon>Betaproteobacteria</taxon>
        <taxon>Burkholderiales</taxon>
        <taxon>Sphaerotilaceae</taxon>
        <taxon>Scleromatobacter</taxon>
    </lineage>
</organism>
<evidence type="ECO:0000256" key="6">
    <source>
        <dbReference type="SAM" id="Phobius"/>
    </source>
</evidence>
<keyword evidence="10" id="KW-1185">Reference proteome</keyword>
<keyword evidence="3 6" id="KW-0812">Transmembrane</keyword>
<dbReference type="PANTHER" id="PTHR30572:SF18">
    <property type="entry name" value="ABC-TYPE MACROLIDE FAMILY EXPORT SYSTEM PERMEASE COMPONENT 2"/>
    <property type="match status" value="1"/>
</dbReference>
<feature type="transmembrane region" description="Helical" evidence="6">
    <location>
        <begin position="404"/>
        <end position="423"/>
    </location>
</feature>
<dbReference type="InterPro" id="IPR050250">
    <property type="entry name" value="Macrolide_Exporter_MacB"/>
</dbReference>
<feature type="transmembrane region" description="Helical" evidence="6">
    <location>
        <begin position="21"/>
        <end position="44"/>
    </location>
</feature>
<dbReference type="GO" id="GO:0022857">
    <property type="term" value="F:transmembrane transporter activity"/>
    <property type="evidence" value="ECO:0007669"/>
    <property type="project" value="TreeGrafter"/>
</dbReference>
<gene>
    <name evidence="9" type="ORF">LPC04_00095</name>
</gene>
<keyword evidence="5 6" id="KW-0472">Membrane</keyword>
<evidence type="ECO:0000256" key="1">
    <source>
        <dbReference type="ARBA" id="ARBA00004651"/>
    </source>
</evidence>
<dbReference type="RefSeq" id="WP_275680136.1">
    <property type="nucleotide sequence ID" value="NZ_JAJLJH010000001.1"/>
</dbReference>
<dbReference type="Pfam" id="PF02687">
    <property type="entry name" value="FtsX"/>
    <property type="match status" value="1"/>
</dbReference>
<feature type="transmembrane region" description="Helical" evidence="6">
    <location>
        <begin position="355"/>
        <end position="384"/>
    </location>
</feature>
<dbReference type="InterPro" id="IPR025857">
    <property type="entry name" value="MacB_PCD"/>
</dbReference>
<evidence type="ECO:0000259" key="7">
    <source>
        <dbReference type="Pfam" id="PF02687"/>
    </source>
</evidence>